<protein>
    <recommendedName>
        <fullName evidence="3">RNase H type-1 domain-containing protein</fullName>
    </recommendedName>
</protein>
<dbReference type="Proteomes" id="UP000594261">
    <property type="component" value="Chromosome 8"/>
</dbReference>
<dbReference type="EnsemblPlants" id="QL08p008347:mrna">
    <property type="protein sequence ID" value="QL08p008347:mrna"/>
    <property type="gene ID" value="QL08p008347"/>
</dbReference>
<keyword evidence="2" id="KW-1185">Reference proteome</keyword>
<evidence type="ECO:0008006" key="3">
    <source>
        <dbReference type="Google" id="ProtNLM"/>
    </source>
</evidence>
<evidence type="ECO:0000313" key="2">
    <source>
        <dbReference type="Proteomes" id="UP000594261"/>
    </source>
</evidence>
<proteinExistence type="predicted"/>
<reference evidence="1 2" key="1">
    <citation type="journal article" date="2016" name="G3 (Bethesda)">
        <title>First Draft Assembly and Annotation of the Genome of a California Endemic Oak Quercus lobata Nee (Fagaceae).</title>
        <authorList>
            <person name="Sork V.L."/>
            <person name="Fitz-Gibbon S.T."/>
            <person name="Puiu D."/>
            <person name="Crepeau M."/>
            <person name="Gugger P.F."/>
            <person name="Sherman R."/>
            <person name="Stevens K."/>
            <person name="Langley C.H."/>
            <person name="Pellegrini M."/>
            <person name="Salzberg S.L."/>
        </authorList>
    </citation>
    <scope>NUCLEOTIDE SEQUENCE [LARGE SCALE GENOMIC DNA]</scope>
    <source>
        <strain evidence="1 2">cv. SW786</strain>
    </source>
</reference>
<organism evidence="1 2">
    <name type="scientific">Quercus lobata</name>
    <name type="common">Valley oak</name>
    <dbReference type="NCBI Taxonomy" id="97700"/>
    <lineage>
        <taxon>Eukaryota</taxon>
        <taxon>Viridiplantae</taxon>
        <taxon>Streptophyta</taxon>
        <taxon>Embryophyta</taxon>
        <taxon>Tracheophyta</taxon>
        <taxon>Spermatophyta</taxon>
        <taxon>Magnoliopsida</taxon>
        <taxon>eudicotyledons</taxon>
        <taxon>Gunneridae</taxon>
        <taxon>Pentapetalae</taxon>
        <taxon>rosids</taxon>
        <taxon>fabids</taxon>
        <taxon>Fagales</taxon>
        <taxon>Fagaceae</taxon>
        <taxon>Quercus</taxon>
    </lineage>
</organism>
<dbReference type="AlphaFoldDB" id="A0A7N2M9V0"/>
<evidence type="ECO:0000313" key="1">
    <source>
        <dbReference type="EnsemblPlants" id="QL08p008347:mrna"/>
    </source>
</evidence>
<dbReference type="InParanoid" id="A0A7N2M9V0"/>
<accession>A0A7N2M9V0</accession>
<name>A0A7N2M9V0_QUELO</name>
<dbReference type="EMBL" id="LRBV02000008">
    <property type="status" value="NOT_ANNOTATED_CDS"/>
    <property type="molecule type" value="Genomic_DNA"/>
</dbReference>
<dbReference type="Gramene" id="QL08p008347:mrna">
    <property type="protein sequence ID" value="QL08p008347:mrna"/>
    <property type="gene ID" value="QL08p008347"/>
</dbReference>
<sequence>MLALALPKKCGLKTPPQCHAWTFHLAHPALKWFPPQPGWIKINFDVAIRPHATITTAVGRNEFGNVLFAHSNLFPPSDLTLGETQVAFQAIKLAIYRKYSYVLFEGDSKGVIEAF</sequence>
<reference evidence="1" key="2">
    <citation type="submission" date="2021-01" db="UniProtKB">
        <authorList>
            <consortium name="EnsemblPlants"/>
        </authorList>
    </citation>
    <scope>IDENTIFICATION</scope>
</reference>